<evidence type="ECO:0000313" key="3">
    <source>
        <dbReference type="Proteomes" id="UP001142462"/>
    </source>
</evidence>
<feature type="transmembrane region" description="Helical" evidence="1">
    <location>
        <begin position="165"/>
        <end position="184"/>
    </location>
</feature>
<proteinExistence type="predicted"/>
<dbReference type="InterPro" id="IPR052712">
    <property type="entry name" value="Acid_resist_chaperone_HdeD"/>
</dbReference>
<protein>
    <recommendedName>
        <fullName evidence="4">Acid-resistance membrane protein</fullName>
    </recommendedName>
</protein>
<feature type="transmembrane region" description="Helical" evidence="1">
    <location>
        <begin position="15"/>
        <end position="36"/>
    </location>
</feature>
<feature type="transmembrane region" description="Helical" evidence="1">
    <location>
        <begin position="102"/>
        <end position="128"/>
    </location>
</feature>
<accession>A0A9W6LWG5</accession>
<keyword evidence="1" id="KW-1133">Transmembrane helix</keyword>
<dbReference type="InterPro" id="IPR005325">
    <property type="entry name" value="DUF308_memb"/>
</dbReference>
<evidence type="ECO:0000313" key="2">
    <source>
        <dbReference type="EMBL" id="GLJ61779.1"/>
    </source>
</evidence>
<sequence length="191" mass="20023">MTDTQHQPIGLARTLRTIAIVTGVISLIAGLVIVIWPFKSAVAVTVLIAIYTLVAGIIDIALAVVSKGLSGWLRVGLALLGVLFVVASIVAFSNLASTTALLGVFVSTFLGIAWIFEGVVTLFALGGPKDPFSPVVRSKGWTIAYAIVSILAGIVLLVSPMLAAVWLWLFIGASLLVFGVIQIVRAATLER</sequence>
<gene>
    <name evidence="2" type="ORF">GCM10017576_19090</name>
</gene>
<evidence type="ECO:0008006" key="4">
    <source>
        <dbReference type="Google" id="ProtNLM"/>
    </source>
</evidence>
<dbReference type="GO" id="GO:0005886">
    <property type="term" value="C:plasma membrane"/>
    <property type="evidence" value="ECO:0007669"/>
    <property type="project" value="TreeGrafter"/>
</dbReference>
<comment type="caution">
    <text evidence="2">The sequence shown here is derived from an EMBL/GenBank/DDBJ whole genome shotgun (WGS) entry which is preliminary data.</text>
</comment>
<dbReference type="PANTHER" id="PTHR34989:SF1">
    <property type="entry name" value="PROTEIN HDED"/>
    <property type="match status" value="1"/>
</dbReference>
<feature type="transmembrane region" description="Helical" evidence="1">
    <location>
        <begin position="140"/>
        <end position="159"/>
    </location>
</feature>
<keyword evidence="1" id="KW-0812">Transmembrane</keyword>
<dbReference type="EMBL" id="BSEJ01000008">
    <property type="protein sequence ID" value="GLJ61779.1"/>
    <property type="molecule type" value="Genomic_DNA"/>
</dbReference>
<dbReference type="PANTHER" id="PTHR34989">
    <property type="entry name" value="PROTEIN HDED"/>
    <property type="match status" value="1"/>
</dbReference>
<reference evidence="2" key="1">
    <citation type="journal article" date="2014" name="Int. J. Syst. Evol. Microbiol.">
        <title>Complete genome sequence of Corynebacterium casei LMG S-19264T (=DSM 44701T), isolated from a smear-ripened cheese.</title>
        <authorList>
            <consortium name="US DOE Joint Genome Institute (JGI-PGF)"/>
            <person name="Walter F."/>
            <person name="Albersmeier A."/>
            <person name="Kalinowski J."/>
            <person name="Ruckert C."/>
        </authorList>
    </citation>
    <scope>NUCLEOTIDE SEQUENCE</scope>
    <source>
        <strain evidence="2">VKM Ac-1020</strain>
    </source>
</reference>
<keyword evidence="3" id="KW-1185">Reference proteome</keyword>
<reference evidence="2" key="2">
    <citation type="submission" date="2023-01" db="EMBL/GenBank/DDBJ databases">
        <authorList>
            <person name="Sun Q."/>
            <person name="Evtushenko L."/>
        </authorList>
    </citation>
    <scope>NUCLEOTIDE SEQUENCE</scope>
    <source>
        <strain evidence="2">VKM Ac-1020</strain>
    </source>
</reference>
<dbReference type="RefSeq" id="WP_271173489.1">
    <property type="nucleotide sequence ID" value="NZ_BSEJ01000008.1"/>
</dbReference>
<feature type="transmembrane region" description="Helical" evidence="1">
    <location>
        <begin position="77"/>
        <end position="96"/>
    </location>
</feature>
<dbReference type="AlphaFoldDB" id="A0A9W6LWG5"/>
<dbReference type="Pfam" id="PF03729">
    <property type="entry name" value="DUF308"/>
    <property type="match status" value="2"/>
</dbReference>
<dbReference type="Proteomes" id="UP001142462">
    <property type="component" value="Unassembled WGS sequence"/>
</dbReference>
<keyword evidence="1" id="KW-0472">Membrane</keyword>
<organism evidence="2 3">
    <name type="scientific">Microbacterium barkeri</name>
    <dbReference type="NCBI Taxonomy" id="33917"/>
    <lineage>
        <taxon>Bacteria</taxon>
        <taxon>Bacillati</taxon>
        <taxon>Actinomycetota</taxon>
        <taxon>Actinomycetes</taxon>
        <taxon>Micrococcales</taxon>
        <taxon>Microbacteriaceae</taxon>
        <taxon>Microbacterium</taxon>
    </lineage>
</organism>
<evidence type="ECO:0000256" key="1">
    <source>
        <dbReference type="SAM" id="Phobius"/>
    </source>
</evidence>
<name>A0A9W6LWG5_9MICO</name>
<feature type="transmembrane region" description="Helical" evidence="1">
    <location>
        <begin position="42"/>
        <end position="65"/>
    </location>
</feature>